<dbReference type="Proteomes" id="UP000038045">
    <property type="component" value="Unplaced"/>
</dbReference>
<evidence type="ECO:0000313" key="2">
    <source>
        <dbReference type="Proteomes" id="UP000038045"/>
    </source>
</evidence>
<dbReference type="AlphaFoldDB" id="A0A0N4ZML8"/>
<evidence type="ECO:0000313" key="3">
    <source>
        <dbReference type="WBParaSite" id="PTRK_0000978600.1"/>
    </source>
</evidence>
<protein>
    <submittedName>
        <fullName evidence="3">Receptor ligand binding region domain-containing protein</fullName>
    </submittedName>
</protein>
<accession>A0A0N4ZML8</accession>
<dbReference type="WBParaSite" id="PTRK_0000978600.1">
    <property type="protein sequence ID" value="PTRK_0000978600.1"/>
    <property type="gene ID" value="PTRK_0000978600"/>
</dbReference>
<feature type="transmembrane region" description="Helical" evidence="1">
    <location>
        <begin position="266"/>
        <end position="288"/>
    </location>
</feature>
<dbReference type="Pfam" id="PF17175">
    <property type="entry name" value="MOLO1"/>
    <property type="match status" value="1"/>
</dbReference>
<reference evidence="3" key="1">
    <citation type="submission" date="2017-02" db="UniProtKB">
        <authorList>
            <consortium name="WormBaseParasite"/>
        </authorList>
    </citation>
    <scope>IDENTIFICATION</scope>
</reference>
<keyword evidence="1" id="KW-1133">Transmembrane helix</keyword>
<name>A0A0N4ZML8_PARTI</name>
<dbReference type="InterPro" id="IPR033438">
    <property type="entry name" value="MOLO1"/>
</dbReference>
<keyword evidence="1" id="KW-0472">Membrane</keyword>
<evidence type="ECO:0000256" key="1">
    <source>
        <dbReference type="SAM" id="Phobius"/>
    </source>
</evidence>
<sequence>MKLLKSENLNSISPCSYPPVADTINCGILPMFKSMGLICDPDHIFSHTELSVLNEKIESIYNIKGDKCICKNSMQYPCWYKFAFAFLRELTPVDGGIKDNYDRNYCPINRTLLHMVNKKKNDYIFSTSKSVQTYGDRFAEILRDRWSASYCGEEILFFIVKNRPKQLIPEGFNNIIPGKSIPIIFVAYGPTVVERLDMFNPTNDNSFFLYHNTILRESLLIENDKLLNGYPLLSVIESTLDTFVTILSNADKQISSPKLKSHIPDWALVVFGCCALLCCLMAIGLCLMRTSARRGSQRGKTNSDPNRRWKAGFVGALMNNGIQNRSEARITAAMVAEQI</sequence>
<keyword evidence="1" id="KW-0812">Transmembrane</keyword>
<dbReference type="GO" id="GO:0005892">
    <property type="term" value="C:acetylcholine-gated channel complex"/>
    <property type="evidence" value="ECO:0007669"/>
    <property type="project" value="InterPro"/>
</dbReference>
<proteinExistence type="predicted"/>
<dbReference type="PANTHER" id="PTHR33748:SF5">
    <property type="entry name" value="GROUND-LIKE DOMAIN-CONTAINING PROTEIN"/>
    <property type="match status" value="1"/>
</dbReference>
<organism evidence="2 3">
    <name type="scientific">Parastrongyloides trichosuri</name>
    <name type="common">Possum-specific nematode worm</name>
    <dbReference type="NCBI Taxonomy" id="131310"/>
    <lineage>
        <taxon>Eukaryota</taxon>
        <taxon>Metazoa</taxon>
        <taxon>Ecdysozoa</taxon>
        <taxon>Nematoda</taxon>
        <taxon>Chromadorea</taxon>
        <taxon>Rhabditida</taxon>
        <taxon>Tylenchina</taxon>
        <taxon>Panagrolaimomorpha</taxon>
        <taxon>Strongyloidoidea</taxon>
        <taxon>Strongyloididae</taxon>
        <taxon>Parastrongyloides</taxon>
    </lineage>
</organism>
<keyword evidence="2" id="KW-1185">Reference proteome</keyword>
<dbReference type="PANTHER" id="PTHR33748">
    <property type="entry name" value="PROTEIN CBG04600"/>
    <property type="match status" value="1"/>
</dbReference>